<evidence type="ECO:0000313" key="3">
    <source>
        <dbReference type="EnsemblProtists" id="EOD41121"/>
    </source>
</evidence>
<feature type="region of interest" description="Disordered" evidence="1">
    <location>
        <begin position="175"/>
        <end position="204"/>
    </location>
</feature>
<dbReference type="EnsemblProtists" id="EOD41121">
    <property type="protein sequence ID" value="EOD41121"/>
    <property type="gene ID" value="EMIHUDRAFT_199316"/>
</dbReference>
<evidence type="ECO:0000256" key="1">
    <source>
        <dbReference type="SAM" id="MobiDB-lite"/>
    </source>
</evidence>
<dbReference type="HOGENOM" id="CLU_788526_0_0_1"/>
<keyword evidence="4" id="KW-1185">Reference proteome</keyword>
<dbReference type="KEGG" id="ehx:EMIHUDRAFT_199316"/>
<dbReference type="Proteomes" id="UP000013827">
    <property type="component" value="Unassembled WGS sequence"/>
</dbReference>
<dbReference type="AlphaFoldDB" id="A0A0D3KZD6"/>
<feature type="domain" description="ZNF598/HEL2 PAH" evidence="2">
    <location>
        <begin position="232"/>
        <end position="309"/>
    </location>
</feature>
<reference evidence="3" key="2">
    <citation type="submission" date="2024-10" db="UniProtKB">
        <authorList>
            <consortium name="EnsemblProtists"/>
        </authorList>
    </citation>
    <scope>IDENTIFICATION</scope>
</reference>
<dbReference type="RefSeq" id="XP_005793550.1">
    <property type="nucleotide sequence ID" value="XM_005793493.1"/>
</dbReference>
<evidence type="ECO:0000259" key="2">
    <source>
        <dbReference type="Pfam" id="PF23202"/>
    </source>
</evidence>
<dbReference type="eggNOG" id="ENOG502SSS2">
    <property type="taxonomic scope" value="Eukaryota"/>
</dbReference>
<proteinExistence type="predicted"/>
<protein>
    <recommendedName>
        <fullName evidence="2">ZNF598/HEL2 PAH domain-containing protein</fullName>
    </recommendedName>
</protein>
<name>A0A0D3KZD6_EMIH1</name>
<dbReference type="Pfam" id="PF23202">
    <property type="entry name" value="PAH_ZNF598"/>
    <property type="match status" value="1"/>
</dbReference>
<dbReference type="GeneID" id="17286390"/>
<dbReference type="PaxDb" id="2903-EOD41121"/>
<reference evidence="4" key="1">
    <citation type="journal article" date="2013" name="Nature">
        <title>Pan genome of the phytoplankton Emiliania underpins its global distribution.</title>
        <authorList>
            <person name="Read B.A."/>
            <person name="Kegel J."/>
            <person name="Klute M.J."/>
            <person name="Kuo A."/>
            <person name="Lefebvre S.C."/>
            <person name="Maumus F."/>
            <person name="Mayer C."/>
            <person name="Miller J."/>
            <person name="Monier A."/>
            <person name="Salamov A."/>
            <person name="Young J."/>
            <person name="Aguilar M."/>
            <person name="Claverie J.M."/>
            <person name="Frickenhaus S."/>
            <person name="Gonzalez K."/>
            <person name="Herman E.K."/>
            <person name="Lin Y.C."/>
            <person name="Napier J."/>
            <person name="Ogata H."/>
            <person name="Sarno A.F."/>
            <person name="Shmutz J."/>
            <person name="Schroeder D."/>
            <person name="de Vargas C."/>
            <person name="Verret F."/>
            <person name="von Dassow P."/>
            <person name="Valentin K."/>
            <person name="Van de Peer Y."/>
            <person name="Wheeler G."/>
            <person name="Dacks J.B."/>
            <person name="Delwiche C.F."/>
            <person name="Dyhrman S.T."/>
            <person name="Glockner G."/>
            <person name="John U."/>
            <person name="Richards T."/>
            <person name="Worden A.Z."/>
            <person name="Zhang X."/>
            <person name="Grigoriev I.V."/>
            <person name="Allen A.E."/>
            <person name="Bidle K."/>
            <person name="Borodovsky M."/>
            <person name="Bowler C."/>
            <person name="Brownlee C."/>
            <person name="Cock J.M."/>
            <person name="Elias M."/>
            <person name="Gladyshev V.N."/>
            <person name="Groth M."/>
            <person name="Guda C."/>
            <person name="Hadaegh A."/>
            <person name="Iglesias-Rodriguez M.D."/>
            <person name="Jenkins J."/>
            <person name="Jones B.M."/>
            <person name="Lawson T."/>
            <person name="Leese F."/>
            <person name="Lindquist E."/>
            <person name="Lobanov A."/>
            <person name="Lomsadze A."/>
            <person name="Malik S.B."/>
            <person name="Marsh M.E."/>
            <person name="Mackinder L."/>
            <person name="Mock T."/>
            <person name="Mueller-Roeber B."/>
            <person name="Pagarete A."/>
            <person name="Parker M."/>
            <person name="Probert I."/>
            <person name="Quesneville H."/>
            <person name="Raines C."/>
            <person name="Rensing S.A."/>
            <person name="Riano-Pachon D.M."/>
            <person name="Richier S."/>
            <person name="Rokitta S."/>
            <person name="Shiraiwa Y."/>
            <person name="Soanes D.M."/>
            <person name="van der Giezen M."/>
            <person name="Wahlund T.M."/>
            <person name="Williams B."/>
            <person name="Wilson W."/>
            <person name="Wolfe G."/>
            <person name="Wurch L.L."/>
        </authorList>
    </citation>
    <scope>NUCLEOTIDE SEQUENCE</scope>
</reference>
<organism evidence="3 4">
    <name type="scientific">Emiliania huxleyi (strain CCMP1516)</name>
    <dbReference type="NCBI Taxonomy" id="280463"/>
    <lineage>
        <taxon>Eukaryota</taxon>
        <taxon>Haptista</taxon>
        <taxon>Haptophyta</taxon>
        <taxon>Prymnesiophyceae</taxon>
        <taxon>Isochrysidales</taxon>
        <taxon>Noelaerhabdaceae</taxon>
        <taxon>Emiliania</taxon>
    </lineage>
</organism>
<dbReference type="InterPro" id="IPR057634">
    <property type="entry name" value="PAH_ZNF598/HEL2"/>
</dbReference>
<sequence>MAENLAPDDVNLDRSRPFWWRRLTDCDPISLEPLRRLRVEPFELAASEETSHSYFFDARLLASYLVSSGSFAHPISRRELTRDDCVRLDAHLRKHRLGKACVEHAWENKEDYKRQNAATSQEEFVESVPLGGAQISSAADFPSLGDASAFPSLGGGPAPRPSSSAAGVGGWSRAVASAAPAPPPTMAQTAFASAEPPPSIDSAEAFPTLGAAMRSGVPPARRLDRDELVRRNRSLQAALSGSLAGEGRERGMGLFKVASLAFQRGASDATAYIAAFVHVFGNEAALVHLPELIALCPDAPKQADLGRAFDVFRAERLAERGAAVERSAAGVGTFGRGGRSNGWGRGGRRGGG</sequence>
<evidence type="ECO:0000313" key="4">
    <source>
        <dbReference type="Proteomes" id="UP000013827"/>
    </source>
</evidence>
<accession>A0A0D3KZD6</accession>